<dbReference type="Gene3D" id="3.40.390.10">
    <property type="entry name" value="Collagenase (Catalytic Domain)"/>
    <property type="match status" value="1"/>
</dbReference>
<comment type="caution">
    <text evidence="3">The sequence shown here is derived from an EMBL/GenBank/DDBJ whole genome shotgun (WGS) entry which is preliminary data.</text>
</comment>
<protein>
    <submittedName>
        <fullName evidence="4">MYXO-CTERM domain-containing protein</fullName>
    </submittedName>
</protein>
<reference evidence="3 6" key="2">
    <citation type="submission" date="2019-07" db="EMBL/GenBank/DDBJ databases">
        <title>Whole genome shotgun sequence of Myxococcus fulvus NBRC 100333.</title>
        <authorList>
            <person name="Hosoyama A."/>
            <person name="Uohara A."/>
            <person name="Ohji S."/>
            <person name="Ichikawa N."/>
        </authorList>
    </citation>
    <scope>NUCLEOTIDE SEQUENCE [LARGE SCALE GENOMIC DNA]</scope>
    <source>
        <strain evidence="3 6">NBRC 100333</strain>
    </source>
</reference>
<feature type="signal peptide" evidence="2">
    <location>
        <begin position="1"/>
        <end position="22"/>
    </location>
</feature>
<dbReference type="AlphaFoldDB" id="A0A511T341"/>
<evidence type="ECO:0000256" key="1">
    <source>
        <dbReference type="SAM" id="Phobius"/>
    </source>
</evidence>
<dbReference type="RefSeq" id="WP_143097329.1">
    <property type="nucleotide sequence ID" value="NZ_BJXR01000030.1"/>
</dbReference>
<dbReference type="EMBL" id="FOIB01000008">
    <property type="protein sequence ID" value="SEU30606.1"/>
    <property type="molecule type" value="Genomic_DNA"/>
</dbReference>
<evidence type="ECO:0000256" key="2">
    <source>
        <dbReference type="SAM" id="SignalP"/>
    </source>
</evidence>
<name>A0A511T341_MYXFU</name>
<feature type="chain" id="PRO_5022839407" evidence="2">
    <location>
        <begin position="23"/>
        <end position="598"/>
    </location>
</feature>
<dbReference type="SUPFAM" id="SSF55486">
    <property type="entry name" value="Metalloproteases ('zincins'), catalytic domain"/>
    <property type="match status" value="1"/>
</dbReference>
<dbReference type="OrthoDB" id="5513188at2"/>
<reference evidence="4 5" key="1">
    <citation type="submission" date="2016-10" db="EMBL/GenBank/DDBJ databases">
        <authorList>
            <person name="Varghese N."/>
            <person name="Submissions S."/>
        </authorList>
    </citation>
    <scope>NUCLEOTIDE SEQUENCE [LARGE SCALE GENOMIC DNA]</scope>
    <source>
        <strain evidence="4 5">DSM 16525</strain>
    </source>
</reference>
<evidence type="ECO:0000313" key="4">
    <source>
        <dbReference type="EMBL" id="SEU30606.1"/>
    </source>
</evidence>
<keyword evidence="1" id="KW-0812">Transmembrane</keyword>
<dbReference type="STRING" id="1334629.MFUL124B02_16685"/>
<dbReference type="InterPro" id="IPR024079">
    <property type="entry name" value="MetalloPept_cat_dom_sf"/>
</dbReference>
<proteinExistence type="predicted"/>
<keyword evidence="2" id="KW-0732">Signal</keyword>
<evidence type="ECO:0000313" key="5">
    <source>
        <dbReference type="Proteomes" id="UP000183760"/>
    </source>
</evidence>
<dbReference type="Proteomes" id="UP000321514">
    <property type="component" value="Unassembled WGS sequence"/>
</dbReference>
<dbReference type="EMBL" id="BJXR01000030">
    <property type="protein sequence ID" value="GEN08586.1"/>
    <property type="molecule type" value="Genomic_DNA"/>
</dbReference>
<keyword evidence="1" id="KW-0472">Membrane</keyword>
<organism evidence="3 6">
    <name type="scientific">Myxococcus fulvus</name>
    <dbReference type="NCBI Taxonomy" id="33"/>
    <lineage>
        <taxon>Bacteria</taxon>
        <taxon>Pseudomonadati</taxon>
        <taxon>Myxococcota</taxon>
        <taxon>Myxococcia</taxon>
        <taxon>Myxococcales</taxon>
        <taxon>Cystobacterineae</taxon>
        <taxon>Myxococcaceae</taxon>
        <taxon>Myxococcus</taxon>
    </lineage>
</organism>
<evidence type="ECO:0000313" key="6">
    <source>
        <dbReference type="Proteomes" id="UP000321514"/>
    </source>
</evidence>
<evidence type="ECO:0000313" key="3">
    <source>
        <dbReference type="EMBL" id="GEN08586.1"/>
    </source>
</evidence>
<accession>A0A511T341</accession>
<dbReference type="Proteomes" id="UP000183760">
    <property type="component" value="Unassembled WGS sequence"/>
</dbReference>
<gene>
    <name evidence="3" type="ORF">MFU01_36230</name>
    <name evidence="4" type="ORF">SAMN05443572_108371</name>
</gene>
<dbReference type="GO" id="GO:0008237">
    <property type="term" value="F:metallopeptidase activity"/>
    <property type="evidence" value="ECO:0007669"/>
    <property type="project" value="InterPro"/>
</dbReference>
<sequence>MNRGSQRSAVVLGLLLAATAAAQQVLEYKDLGHRVLSTPSDPFVFYVDGRAAQPAGNDLALVTAASRAAFETWQGTTCAWPTFSFPTDGGVATTGSPMANVDDPGDRFNVVPVWVTSANDPHYADTLNGGDRPAAARALTFSGYVYQCDVYLNAVNYSWSTLTPTPAGRMDIQSVLTHEIGHCLGLGDSFEAIGAVMFFDLPSGVSRRQLADYDRTALCRFYPKTGAVGSPCESGTCTTGLTCVTAPSTVSGKDLKVCAKGCFGNTSGECPAPYVCRDSAAVNGYTKACLPALPDGVTPVGRECTPGPRSCGNTNGVCIAPVDPPSGNGEFDRWDLGYCTETCSGAGSCPAGAECSDVPGQGSICLKTCTPGGSDCRPGYTCETRPEGNLCVPGCYGDADCDSNSVCRTCDRVCVPRQTAGKQVGDACTADAQCGTNQYCLFAEGGTEGVCAQPCSVSACACPGGTSCQVVNKDGERACVRACSATSCDGTLRCGTVEQGSSACLPVCRTEKDCAPSMLCSAAGTCYDPLAKPDAGSCTLCNDAGTPPPPPVDAGPPKGPGGPDGCGCQGAPVSAAAFLGGLVLLLLVAGRRRTWHKP</sequence>
<feature type="transmembrane region" description="Helical" evidence="1">
    <location>
        <begin position="570"/>
        <end position="589"/>
    </location>
</feature>
<keyword evidence="1" id="KW-1133">Transmembrane helix</keyword>
<keyword evidence="5" id="KW-1185">Reference proteome</keyword>